<comment type="caution">
    <text evidence="1">The sequence shown here is derived from an EMBL/GenBank/DDBJ whole genome shotgun (WGS) entry which is preliminary data.</text>
</comment>
<sequence length="37" mass="3901">MRICVGIDAAKSIHWALGVDEGGREAIDGFMAALRGL</sequence>
<dbReference type="EMBL" id="SLVU01000006">
    <property type="protein sequence ID" value="TCN31294.1"/>
    <property type="molecule type" value="Genomic_DNA"/>
</dbReference>
<proteinExistence type="predicted"/>
<evidence type="ECO:0008006" key="3">
    <source>
        <dbReference type="Google" id="ProtNLM"/>
    </source>
</evidence>
<protein>
    <recommendedName>
        <fullName evidence="3">Transposase</fullName>
    </recommendedName>
</protein>
<organism evidence="1 2">
    <name type="scientific">Sinorhizobium americanum</name>
    <dbReference type="NCBI Taxonomy" id="194963"/>
    <lineage>
        <taxon>Bacteria</taxon>
        <taxon>Pseudomonadati</taxon>
        <taxon>Pseudomonadota</taxon>
        <taxon>Alphaproteobacteria</taxon>
        <taxon>Hyphomicrobiales</taxon>
        <taxon>Rhizobiaceae</taxon>
        <taxon>Sinorhizobium/Ensifer group</taxon>
        <taxon>Sinorhizobium</taxon>
    </lineage>
</organism>
<evidence type="ECO:0000313" key="1">
    <source>
        <dbReference type="EMBL" id="TCN31294.1"/>
    </source>
</evidence>
<dbReference type="AlphaFoldDB" id="A0A4R2BZ22"/>
<evidence type="ECO:0000313" key="2">
    <source>
        <dbReference type="Proteomes" id="UP000295043"/>
    </source>
</evidence>
<gene>
    <name evidence="1" type="ORF">EV184_10666</name>
</gene>
<name>A0A4R2BZ22_9HYPH</name>
<accession>A0A4R2BZ22</accession>
<reference evidence="1 2" key="1">
    <citation type="submission" date="2019-03" db="EMBL/GenBank/DDBJ databases">
        <title>Genomic Encyclopedia of Type Strains, Phase IV (KMG-V): Genome sequencing to study the core and pangenomes of soil and plant-associated prokaryotes.</title>
        <authorList>
            <person name="Whitman W."/>
        </authorList>
    </citation>
    <scope>NUCLEOTIDE SEQUENCE [LARGE SCALE GENOMIC DNA]</scope>
    <source>
        <strain evidence="1 2">23C40</strain>
    </source>
</reference>
<dbReference type="Proteomes" id="UP000295043">
    <property type="component" value="Unassembled WGS sequence"/>
</dbReference>